<feature type="domain" description="L,D-TPase catalytic" evidence="9">
    <location>
        <begin position="116"/>
        <end position="225"/>
    </location>
</feature>
<dbReference type="GO" id="GO:0071555">
    <property type="term" value="P:cell wall organization"/>
    <property type="evidence" value="ECO:0007669"/>
    <property type="project" value="UniProtKB-UniRule"/>
</dbReference>
<dbReference type="GO" id="GO:0005576">
    <property type="term" value="C:extracellular region"/>
    <property type="evidence" value="ECO:0007669"/>
    <property type="project" value="TreeGrafter"/>
</dbReference>
<dbReference type="RefSeq" id="WP_160778917.1">
    <property type="nucleotide sequence ID" value="NZ_BAAAZF010000001.1"/>
</dbReference>
<protein>
    <submittedName>
        <fullName evidence="10">L,D-transpeptidase family protein</fullName>
    </submittedName>
</protein>
<dbReference type="InterPro" id="IPR038063">
    <property type="entry name" value="Transpep_catalytic_dom"/>
</dbReference>
<dbReference type="SUPFAM" id="SSF141523">
    <property type="entry name" value="L,D-transpeptidase catalytic domain-like"/>
    <property type="match status" value="1"/>
</dbReference>
<dbReference type="GO" id="GO:0018104">
    <property type="term" value="P:peptidoglycan-protein cross-linking"/>
    <property type="evidence" value="ECO:0007669"/>
    <property type="project" value="TreeGrafter"/>
</dbReference>
<name>A0A845AMI8_9SPHN</name>
<evidence type="ECO:0000259" key="9">
    <source>
        <dbReference type="PROSITE" id="PS52029"/>
    </source>
</evidence>
<dbReference type="EMBL" id="WTYE01000001">
    <property type="protein sequence ID" value="MXP31480.1"/>
    <property type="molecule type" value="Genomic_DNA"/>
</dbReference>
<evidence type="ECO:0000256" key="2">
    <source>
        <dbReference type="ARBA" id="ARBA00005992"/>
    </source>
</evidence>
<accession>A0A845AMI8</accession>
<dbReference type="Pfam" id="PF03734">
    <property type="entry name" value="YkuD"/>
    <property type="match status" value="1"/>
</dbReference>
<sequence>MNTMLKWIGGATAATVFVFGGATLASTMMADDEAAPTEKVALEEAIPVDPAKMTGETVQTAAGEDGQAASQQAQTQQANAQADEEFTVKRILEINGPIKYGEWHWNTDDVPADGKIVMTVDLDARVISVFKGGYEIGAAAVLLGTDEHPTPLGTFPIRYKMRHNVSEKYDNAPMPYSMFLTSDGVALHGSDVQNGYASHGCIGMPDDFAAKVFAVAKKGDKVIITRGESLGMGEQIL</sequence>
<dbReference type="Gene3D" id="2.40.440.10">
    <property type="entry name" value="L,D-transpeptidase catalytic domain-like"/>
    <property type="match status" value="1"/>
</dbReference>
<evidence type="ECO:0000256" key="5">
    <source>
        <dbReference type="ARBA" id="ARBA00022984"/>
    </source>
</evidence>
<comment type="caution">
    <text evidence="10">The sequence shown here is derived from an EMBL/GenBank/DDBJ whole genome shotgun (WGS) entry which is preliminary data.</text>
</comment>
<reference evidence="10 11" key="1">
    <citation type="submission" date="2019-12" db="EMBL/GenBank/DDBJ databases">
        <title>Genomic-based taxomic classification of the family Erythrobacteraceae.</title>
        <authorList>
            <person name="Xu L."/>
        </authorList>
    </citation>
    <scope>NUCLEOTIDE SEQUENCE [LARGE SCALE GENOMIC DNA]</scope>
    <source>
        <strain evidence="10 11">JCM 16677</strain>
    </source>
</reference>
<dbReference type="GO" id="GO:0016740">
    <property type="term" value="F:transferase activity"/>
    <property type="evidence" value="ECO:0007669"/>
    <property type="project" value="UniProtKB-KW"/>
</dbReference>
<keyword evidence="8" id="KW-0732">Signal</keyword>
<comment type="pathway">
    <text evidence="1 7">Cell wall biogenesis; peptidoglycan biosynthesis.</text>
</comment>
<evidence type="ECO:0000256" key="8">
    <source>
        <dbReference type="SAM" id="SignalP"/>
    </source>
</evidence>
<organism evidence="10 11">
    <name type="scientific">Parerythrobacter jejuensis</name>
    <dbReference type="NCBI Taxonomy" id="795812"/>
    <lineage>
        <taxon>Bacteria</taxon>
        <taxon>Pseudomonadati</taxon>
        <taxon>Pseudomonadota</taxon>
        <taxon>Alphaproteobacteria</taxon>
        <taxon>Sphingomonadales</taxon>
        <taxon>Erythrobacteraceae</taxon>
        <taxon>Parerythrobacter</taxon>
    </lineage>
</organism>
<evidence type="ECO:0000256" key="7">
    <source>
        <dbReference type="PROSITE-ProRule" id="PRU01373"/>
    </source>
</evidence>
<evidence type="ECO:0000256" key="6">
    <source>
        <dbReference type="ARBA" id="ARBA00023316"/>
    </source>
</evidence>
<evidence type="ECO:0000313" key="10">
    <source>
        <dbReference type="EMBL" id="MXP31480.1"/>
    </source>
</evidence>
<dbReference type="GO" id="GO:0071972">
    <property type="term" value="F:peptidoglycan L,D-transpeptidase activity"/>
    <property type="evidence" value="ECO:0007669"/>
    <property type="project" value="TreeGrafter"/>
</dbReference>
<dbReference type="CDD" id="cd16913">
    <property type="entry name" value="YkuD_like"/>
    <property type="match status" value="1"/>
</dbReference>
<evidence type="ECO:0000256" key="3">
    <source>
        <dbReference type="ARBA" id="ARBA00022679"/>
    </source>
</evidence>
<dbReference type="AlphaFoldDB" id="A0A845AMI8"/>
<keyword evidence="11" id="KW-1185">Reference proteome</keyword>
<comment type="similarity">
    <text evidence="2">Belongs to the YkuD family.</text>
</comment>
<dbReference type="Proteomes" id="UP000446786">
    <property type="component" value="Unassembled WGS sequence"/>
</dbReference>
<dbReference type="PANTHER" id="PTHR30582:SF2">
    <property type="entry name" value="L,D-TRANSPEPTIDASE YCIB-RELATED"/>
    <property type="match status" value="1"/>
</dbReference>
<dbReference type="OrthoDB" id="463216at2"/>
<dbReference type="UniPathway" id="UPA00219"/>
<feature type="chain" id="PRO_5032459663" evidence="8">
    <location>
        <begin position="31"/>
        <end position="237"/>
    </location>
</feature>
<dbReference type="PROSITE" id="PS52029">
    <property type="entry name" value="LD_TPASE"/>
    <property type="match status" value="1"/>
</dbReference>
<keyword evidence="3" id="KW-0808">Transferase</keyword>
<keyword evidence="5 7" id="KW-0573">Peptidoglycan synthesis</keyword>
<feature type="active site" description="Proton donor/acceptor" evidence="7">
    <location>
        <position position="188"/>
    </location>
</feature>
<dbReference type="InterPro" id="IPR050979">
    <property type="entry name" value="LD-transpeptidase"/>
</dbReference>
<keyword evidence="4 7" id="KW-0133">Cell shape</keyword>
<feature type="active site" description="Nucleophile" evidence="7">
    <location>
        <position position="201"/>
    </location>
</feature>
<feature type="signal peptide" evidence="8">
    <location>
        <begin position="1"/>
        <end position="30"/>
    </location>
</feature>
<evidence type="ECO:0000256" key="1">
    <source>
        <dbReference type="ARBA" id="ARBA00004752"/>
    </source>
</evidence>
<dbReference type="PANTHER" id="PTHR30582">
    <property type="entry name" value="L,D-TRANSPEPTIDASE"/>
    <property type="match status" value="1"/>
</dbReference>
<gene>
    <name evidence="10" type="ORF">GRI94_06555</name>
</gene>
<dbReference type="InterPro" id="IPR005490">
    <property type="entry name" value="LD_TPept_cat_dom"/>
</dbReference>
<keyword evidence="6 7" id="KW-0961">Cell wall biogenesis/degradation</keyword>
<proteinExistence type="inferred from homology"/>
<evidence type="ECO:0000256" key="4">
    <source>
        <dbReference type="ARBA" id="ARBA00022960"/>
    </source>
</evidence>
<dbReference type="GO" id="GO:0008360">
    <property type="term" value="P:regulation of cell shape"/>
    <property type="evidence" value="ECO:0007669"/>
    <property type="project" value="UniProtKB-UniRule"/>
</dbReference>
<evidence type="ECO:0000313" key="11">
    <source>
        <dbReference type="Proteomes" id="UP000446786"/>
    </source>
</evidence>